<comment type="caution">
    <text evidence="1">The sequence shown here is derived from an EMBL/GenBank/DDBJ whole genome shotgun (WGS) entry which is preliminary data.</text>
</comment>
<dbReference type="Gene3D" id="2.30.30.400">
    <property type="entry name" value="Rof-like"/>
    <property type="match status" value="1"/>
</dbReference>
<dbReference type="InterPro" id="IPR038626">
    <property type="entry name" value="Rof-like_sf"/>
</dbReference>
<accession>A0A5R9Q0Q2</accession>
<dbReference type="InterPro" id="IPR009778">
    <property type="entry name" value="ROF"/>
</dbReference>
<dbReference type="AlphaFoldDB" id="A0A5R9Q0Q2"/>
<dbReference type="OrthoDB" id="5344363at2"/>
<dbReference type="EMBL" id="PPSW01000019">
    <property type="protein sequence ID" value="TLX46701.1"/>
    <property type="molecule type" value="Genomic_DNA"/>
</dbReference>
<sequence>MKTMISCDVHDYFEIVCMRKSQITITLHSGQKISGEASNIIADNKREEQLTIINEGLITAIKLIDIAKLEAHDNLVPEHNFITNISSPEK</sequence>
<organism evidence="1 2">
    <name type="scientific">Pseudoalteromonas phenolica</name>
    <dbReference type="NCBI Taxonomy" id="161398"/>
    <lineage>
        <taxon>Bacteria</taxon>
        <taxon>Pseudomonadati</taxon>
        <taxon>Pseudomonadota</taxon>
        <taxon>Gammaproteobacteria</taxon>
        <taxon>Alteromonadales</taxon>
        <taxon>Pseudoalteromonadaceae</taxon>
        <taxon>Pseudoalteromonas</taxon>
    </lineage>
</organism>
<proteinExistence type="predicted"/>
<evidence type="ECO:0008006" key="3">
    <source>
        <dbReference type="Google" id="ProtNLM"/>
    </source>
</evidence>
<dbReference type="Pfam" id="PF07073">
    <property type="entry name" value="ROF"/>
    <property type="match status" value="1"/>
</dbReference>
<dbReference type="RefSeq" id="WP_138481967.1">
    <property type="nucleotide sequence ID" value="NZ_PPSW01000019.1"/>
</dbReference>
<name>A0A5R9Q0Q2_9GAMM</name>
<evidence type="ECO:0000313" key="1">
    <source>
        <dbReference type="EMBL" id="TLX46701.1"/>
    </source>
</evidence>
<reference evidence="1 2" key="1">
    <citation type="submission" date="2018-01" db="EMBL/GenBank/DDBJ databases">
        <title>Co-occurrence of chitin degradation, pigmentation and bioactivity in marine Pseudoalteromonas.</title>
        <authorList>
            <person name="Paulsen S."/>
            <person name="Gram L."/>
            <person name="Machado H."/>
        </authorList>
    </citation>
    <scope>NUCLEOTIDE SEQUENCE [LARGE SCALE GENOMIC DNA]</scope>
    <source>
        <strain evidence="1 2">S3663</strain>
    </source>
</reference>
<gene>
    <name evidence="1" type="ORF">C1E24_12630</name>
</gene>
<protein>
    <recommendedName>
        <fullName evidence="3">Transcriptional antiterminator</fullName>
    </recommendedName>
</protein>
<evidence type="ECO:0000313" key="2">
    <source>
        <dbReference type="Proteomes" id="UP000309186"/>
    </source>
</evidence>
<dbReference type="SUPFAM" id="SSF101744">
    <property type="entry name" value="Rof/RNase P subunit-like"/>
    <property type="match status" value="1"/>
</dbReference>
<dbReference type="Proteomes" id="UP000309186">
    <property type="component" value="Unassembled WGS sequence"/>
</dbReference>
<dbReference type="InterPro" id="IPR023534">
    <property type="entry name" value="Rof/RNase_P-like"/>
</dbReference>